<dbReference type="CDD" id="cd06261">
    <property type="entry name" value="TM_PBP2"/>
    <property type="match status" value="1"/>
</dbReference>
<dbReference type="SUPFAM" id="SSF161098">
    <property type="entry name" value="MetI-like"/>
    <property type="match status" value="1"/>
</dbReference>
<dbReference type="PANTHER" id="PTHR30614">
    <property type="entry name" value="MEMBRANE COMPONENT OF AMINO ACID ABC TRANSPORTER"/>
    <property type="match status" value="1"/>
</dbReference>
<evidence type="ECO:0000256" key="8">
    <source>
        <dbReference type="ARBA" id="ARBA00023136"/>
    </source>
</evidence>
<name>A0ABU0JHG5_9HYPH</name>
<dbReference type="Proteomes" id="UP001242480">
    <property type="component" value="Unassembled WGS sequence"/>
</dbReference>
<evidence type="ECO:0000256" key="2">
    <source>
        <dbReference type="ARBA" id="ARBA00010072"/>
    </source>
</evidence>
<feature type="transmembrane region" description="Helical" evidence="9">
    <location>
        <begin position="192"/>
        <end position="214"/>
    </location>
</feature>
<feature type="transmembrane region" description="Helical" evidence="9">
    <location>
        <begin position="87"/>
        <end position="108"/>
    </location>
</feature>
<reference evidence="11 12" key="1">
    <citation type="submission" date="2023-07" db="EMBL/GenBank/DDBJ databases">
        <title>Genomic Encyclopedia of Type Strains, Phase IV (KMG-IV): sequencing the most valuable type-strain genomes for metagenomic binning, comparative biology and taxonomic classification.</title>
        <authorList>
            <person name="Goeker M."/>
        </authorList>
    </citation>
    <scope>NUCLEOTIDE SEQUENCE [LARGE SCALE GENOMIC DNA]</scope>
    <source>
        <strain evidence="11 12">DSM 19619</strain>
    </source>
</reference>
<dbReference type="Pfam" id="PF00528">
    <property type="entry name" value="BPD_transp_1"/>
    <property type="match status" value="1"/>
</dbReference>
<protein>
    <submittedName>
        <fullName evidence="11">Polar amino acid transport system permease protein</fullName>
    </submittedName>
</protein>
<keyword evidence="3 9" id="KW-0813">Transport</keyword>
<evidence type="ECO:0000256" key="3">
    <source>
        <dbReference type="ARBA" id="ARBA00022448"/>
    </source>
</evidence>
<feature type="transmembrane region" description="Helical" evidence="9">
    <location>
        <begin position="27"/>
        <end position="47"/>
    </location>
</feature>
<evidence type="ECO:0000256" key="9">
    <source>
        <dbReference type="RuleBase" id="RU363032"/>
    </source>
</evidence>
<feature type="transmembrane region" description="Helical" evidence="9">
    <location>
        <begin position="148"/>
        <end position="172"/>
    </location>
</feature>
<gene>
    <name evidence="11" type="ORF">QO011_006073</name>
</gene>
<sequence length="245" mass="26402">MTSFFQPILANLHDWGPQLVKASGTTILLTLLGFAAAFALGLAVEFLRTRRSPLVRRLVDGYLLILRGVPILVVLYLLYFALPGIGVTLPALVAGVLGLGLVYSAYLAEVFRAGLQSVPRGQREAALAAGLTPAQTFRLVLFPQAVRAVLPPLLISLVSLLKDSSICALITVPELTLTSRAIMSESFLPLQIFALTGLFYFIIAWPASLAVRALERRLQRGRAPGRRPARPSRMATGAVTLASDK</sequence>
<dbReference type="InterPro" id="IPR010065">
    <property type="entry name" value="AA_ABC_transptr_permease_3TM"/>
</dbReference>
<evidence type="ECO:0000259" key="10">
    <source>
        <dbReference type="PROSITE" id="PS50928"/>
    </source>
</evidence>
<keyword evidence="8 9" id="KW-0472">Membrane</keyword>
<dbReference type="PANTHER" id="PTHR30614:SF0">
    <property type="entry name" value="L-CYSTINE TRANSPORT SYSTEM PERMEASE PROTEIN TCYL"/>
    <property type="match status" value="1"/>
</dbReference>
<keyword evidence="12" id="KW-1185">Reference proteome</keyword>
<comment type="caution">
    <text evidence="11">The sequence shown here is derived from an EMBL/GenBank/DDBJ whole genome shotgun (WGS) entry which is preliminary data.</text>
</comment>
<evidence type="ECO:0000256" key="4">
    <source>
        <dbReference type="ARBA" id="ARBA00022475"/>
    </source>
</evidence>
<keyword evidence="4" id="KW-1003">Cell membrane</keyword>
<evidence type="ECO:0000256" key="7">
    <source>
        <dbReference type="ARBA" id="ARBA00022989"/>
    </source>
</evidence>
<proteinExistence type="inferred from homology"/>
<dbReference type="Gene3D" id="1.10.3720.10">
    <property type="entry name" value="MetI-like"/>
    <property type="match status" value="1"/>
</dbReference>
<dbReference type="InterPro" id="IPR000515">
    <property type="entry name" value="MetI-like"/>
</dbReference>
<keyword evidence="7 9" id="KW-1133">Transmembrane helix</keyword>
<evidence type="ECO:0000256" key="6">
    <source>
        <dbReference type="ARBA" id="ARBA00022970"/>
    </source>
</evidence>
<dbReference type="EMBL" id="JAUSVX010000014">
    <property type="protein sequence ID" value="MDQ0473040.1"/>
    <property type="molecule type" value="Genomic_DNA"/>
</dbReference>
<comment type="subcellular location">
    <subcellularLocation>
        <location evidence="1">Cell inner membrane</location>
        <topology evidence="1">Multi-pass membrane protein</topology>
    </subcellularLocation>
    <subcellularLocation>
        <location evidence="9">Cell membrane</location>
        <topology evidence="9">Multi-pass membrane protein</topology>
    </subcellularLocation>
</comment>
<feature type="domain" description="ABC transmembrane type-1" evidence="10">
    <location>
        <begin position="23"/>
        <end position="211"/>
    </location>
</feature>
<accession>A0ABU0JHG5</accession>
<organism evidence="11 12">
    <name type="scientific">Labrys wisconsinensis</name>
    <dbReference type="NCBI Taxonomy" id="425677"/>
    <lineage>
        <taxon>Bacteria</taxon>
        <taxon>Pseudomonadati</taxon>
        <taxon>Pseudomonadota</taxon>
        <taxon>Alphaproteobacteria</taxon>
        <taxon>Hyphomicrobiales</taxon>
        <taxon>Xanthobacteraceae</taxon>
        <taxon>Labrys</taxon>
    </lineage>
</organism>
<dbReference type="RefSeq" id="WP_307280748.1">
    <property type="nucleotide sequence ID" value="NZ_JAUSVX010000014.1"/>
</dbReference>
<dbReference type="PROSITE" id="PS50928">
    <property type="entry name" value="ABC_TM1"/>
    <property type="match status" value="1"/>
</dbReference>
<evidence type="ECO:0000313" key="11">
    <source>
        <dbReference type="EMBL" id="MDQ0473040.1"/>
    </source>
</evidence>
<evidence type="ECO:0000256" key="5">
    <source>
        <dbReference type="ARBA" id="ARBA00022692"/>
    </source>
</evidence>
<dbReference type="InterPro" id="IPR043429">
    <property type="entry name" value="ArtM/GltK/GlnP/TcyL/YhdX-like"/>
</dbReference>
<feature type="transmembrane region" description="Helical" evidence="9">
    <location>
        <begin position="59"/>
        <end position="81"/>
    </location>
</feature>
<evidence type="ECO:0000256" key="1">
    <source>
        <dbReference type="ARBA" id="ARBA00004429"/>
    </source>
</evidence>
<keyword evidence="5 9" id="KW-0812">Transmembrane</keyword>
<keyword evidence="6" id="KW-0029">Amino-acid transport</keyword>
<dbReference type="NCBIfam" id="TIGR01726">
    <property type="entry name" value="HEQRo_perm_3TM"/>
    <property type="match status" value="1"/>
</dbReference>
<comment type="similarity">
    <text evidence="2">Belongs to the binding-protein-dependent transport system permease family. HisMQ subfamily.</text>
</comment>
<dbReference type="InterPro" id="IPR035906">
    <property type="entry name" value="MetI-like_sf"/>
</dbReference>
<evidence type="ECO:0000313" key="12">
    <source>
        <dbReference type="Proteomes" id="UP001242480"/>
    </source>
</evidence>